<dbReference type="Pfam" id="PF07690">
    <property type="entry name" value="MFS_1"/>
    <property type="match status" value="1"/>
</dbReference>
<reference evidence="6 7" key="1">
    <citation type="submission" date="2012-03" db="EMBL/GenBank/DDBJ databases">
        <title>The Genome Sequence of Bartonella tamiae Th239.</title>
        <authorList>
            <consortium name="The Broad Institute Genome Sequencing Platform"/>
            <consortium name="The Broad Institute Genome Sequencing Center for Infectious Disease"/>
            <person name="Feldgarden M."/>
            <person name="Kirby J."/>
            <person name="Kosoy M."/>
            <person name="Birtles R."/>
            <person name="Probert W.S."/>
            <person name="Chiaraviglio L."/>
            <person name="Young S.K."/>
            <person name="Zeng Q."/>
            <person name="Gargeya S."/>
            <person name="Fitzgerald M."/>
            <person name="Haas B."/>
            <person name="Abouelleil A."/>
            <person name="Alvarado L."/>
            <person name="Arachchi H.M."/>
            <person name="Berlin A."/>
            <person name="Chapman S.B."/>
            <person name="Gearin G."/>
            <person name="Goldberg J."/>
            <person name="Griggs A."/>
            <person name="Gujja S."/>
            <person name="Hansen M."/>
            <person name="Heiman D."/>
            <person name="Howarth C."/>
            <person name="Larimer J."/>
            <person name="Lui A."/>
            <person name="MacDonald P.J.P."/>
            <person name="McCowen C."/>
            <person name="Montmayeur A."/>
            <person name="Murphy C."/>
            <person name="Neiman D."/>
            <person name="Pearson M."/>
            <person name="Priest M."/>
            <person name="Roberts A."/>
            <person name="Saif S."/>
            <person name="Shea T."/>
            <person name="Sisk P."/>
            <person name="Stolte C."/>
            <person name="Sykes S."/>
            <person name="Wortman J."/>
            <person name="Nusbaum C."/>
            <person name="Birren B."/>
        </authorList>
    </citation>
    <scope>NUCLEOTIDE SEQUENCE [LARGE SCALE GENOMIC DNA]</scope>
    <source>
        <strain evidence="6 7">Th239</strain>
    </source>
</reference>
<dbReference type="HOGENOM" id="CLU_033532_0_1_5"/>
<evidence type="ECO:0000256" key="1">
    <source>
        <dbReference type="ARBA" id="ARBA00022692"/>
    </source>
</evidence>
<dbReference type="InterPro" id="IPR020846">
    <property type="entry name" value="MFS_dom"/>
</dbReference>
<evidence type="ECO:0000256" key="4">
    <source>
        <dbReference type="SAM" id="Phobius"/>
    </source>
</evidence>
<feature type="transmembrane region" description="Helical" evidence="4">
    <location>
        <begin position="368"/>
        <end position="389"/>
    </location>
</feature>
<dbReference type="RefSeq" id="WP_008040460.1">
    <property type="nucleotide sequence ID" value="NZ_JH725147.1"/>
</dbReference>
<sequence length="401" mass="42870">MANAYREIFKAPGAIAFSTTGFIARAPISMISIGLMTMFAARGDSYGNAGYVAASYVLANAIITPQISRLADRYGQARVARPATLISVASLCGLLIASHYGAPLYVLIFTAIMTGFMPSFGSFVRTRWSNLYRGSPLLRSAFAYESIVDELIFMVGPIIAIELTTRFFPSAGPLAAAIILLIGCWLFTSQKTTEPTPHPEKIEGSTSVIRLFSIQILAIMLFCIGTIFGTAEITAVALAKSLDLSHYTALPLVAYALGSFIAGITYGALQTSMPLQKQLLISVTIAAITTLPLLLVIDLWSLTIVLFIAGAACSPTIIICMSLVENIVPNEKLTEGMSWAITGMAVGVAAGAAMSGQLIDTYKPESGFYISMIGGFLAFLIALIGQHYLKPKTLMRELNNL</sequence>
<dbReference type="PATRIC" id="fig|1094558.3.peg.1940"/>
<comment type="caution">
    <text evidence="6">The sequence shown here is derived from an EMBL/GenBank/DDBJ whole genome shotgun (WGS) entry which is preliminary data.</text>
</comment>
<dbReference type="eggNOG" id="COG2807">
    <property type="taxonomic scope" value="Bacteria"/>
</dbReference>
<evidence type="ECO:0000313" key="6">
    <source>
        <dbReference type="EMBL" id="EJF89255.1"/>
    </source>
</evidence>
<protein>
    <recommendedName>
        <fullName evidence="5">Major facilitator superfamily (MFS) profile domain-containing protein</fullName>
    </recommendedName>
</protein>
<feature type="transmembrane region" description="Helical" evidence="4">
    <location>
        <begin position="208"/>
        <end position="228"/>
    </location>
</feature>
<accession>J1JXB3</accession>
<proteinExistence type="predicted"/>
<keyword evidence="2 4" id="KW-1133">Transmembrane helix</keyword>
<dbReference type="GO" id="GO:0022857">
    <property type="term" value="F:transmembrane transporter activity"/>
    <property type="evidence" value="ECO:0007669"/>
    <property type="project" value="InterPro"/>
</dbReference>
<dbReference type="PANTHER" id="PTHR23542:SF1">
    <property type="entry name" value="MAJOR FACILITATOR SUPERFAMILY (MFS) PROFILE DOMAIN-CONTAINING PROTEIN"/>
    <property type="match status" value="1"/>
</dbReference>
<name>J1JXB3_9HYPH</name>
<dbReference type="OrthoDB" id="9180256at2"/>
<evidence type="ECO:0000313" key="7">
    <source>
        <dbReference type="Proteomes" id="UP000008952"/>
    </source>
</evidence>
<dbReference type="AlphaFoldDB" id="J1JXB3"/>
<evidence type="ECO:0000259" key="5">
    <source>
        <dbReference type="PROSITE" id="PS50850"/>
    </source>
</evidence>
<evidence type="ECO:0000256" key="2">
    <source>
        <dbReference type="ARBA" id="ARBA00022989"/>
    </source>
</evidence>
<feature type="transmembrane region" description="Helical" evidence="4">
    <location>
        <begin position="303"/>
        <end position="324"/>
    </location>
</feature>
<gene>
    <name evidence="6" type="ORF">ME5_01806</name>
</gene>
<feature type="transmembrane region" description="Helical" evidence="4">
    <location>
        <begin position="49"/>
        <end position="67"/>
    </location>
</feature>
<dbReference type="Gene3D" id="1.20.1250.20">
    <property type="entry name" value="MFS general substrate transporter like domains"/>
    <property type="match status" value="1"/>
</dbReference>
<keyword evidence="7" id="KW-1185">Reference proteome</keyword>
<dbReference type="InterPro" id="IPR036259">
    <property type="entry name" value="MFS_trans_sf"/>
</dbReference>
<dbReference type="SUPFAM" id="SSF103473">
    <property type="entry name" value="MFS general substrate transporter"/>
    <property type="match status" value="1"/>
</dbReference>
<keyword evidence="3 4" id="KW-0472">Membrane</keyword>
<dbReference type="EMBL" id="AIMB01000008">
    <property type="protein sequence ID" value="EJF89255.1"/>
    <property type="molecule type" value="Genomic_DNA"/>
</dbReference>
<feature type="transmembrane region" description="Helical" evidence="4">
    <location>
        <begin position="248"/>
        <end position="267"/>
    </location>
</feature>
<feature type="domain" description="Major facilitator superfamily (MFS) profile" evidence="5">
    <location>
        <begin position="213"/>
        <end position="401"/>
    </location>
</feature>
<keyword evidence="1 4" id="KW-0812">Transmembrane</keyword>
<feature type="transmembrane region" description="Helical" evidence="4">
    <location>
        <begin position="12"/>
        <end position="37"/>
    </location>
</feature>
<evidence type="ECO:0000256" key="3">
    <source>
        <dbReference type="ARBA" id="ARBA00023136"/>
    </source>
</evidence>
<dbReference type="PANTHER" id="PTHR23542">
    <property type="match status" value="1"/>
</dbReference>
<dbReference type="Proteomes" id="UP000008952">
    <property type="component" value="Unassembled WGS sequence"/>
</dbReference>
<organism evidence="6 7">
    <name type="scientific">Bartonella tamiae Th239</name>
    <dbReference type="NCBI Taxonomy" id="1094558"/>
    <lineage>
        <taxon>Bacteria</taxon>
        <taxon>Pseudomonadati</taxon>
        <taxon>Pseudomonadota</taxon>
        <taxon>Alphaproteobacteria</taxon>
        <taxon>Hyphomicrobiales</taxon>
        <taxon>Bartonellaceae</taxon>
        <taxon>Bartonella</taxon>
    </lineage>
</organism>
<feature type="transmembrane region" description="Helical" evidence="4">
    <location>
        <begin position="167"/>
        <end position="187"/>
    </location>
</feature>
<dbReference type="InterPro" id="IPR011701">
    <property type="entry name" value="MFS"/>
</dbReference>
<feature type="transmembrane region" description="Helical" evidence="4">
    <location>
        <begin position="279"/>
        <end position="297"/>
    </location>
</feature>
<dbReference type="PROSITE" id="PS50850">
    <property type="entry name" value="MFS"/>
    <property type="match status" value="1"/>
</dbReference>
<feature type="transmembrane region" description="Helical" evidence="4">
    <location>
        <begin position="336"/>
        <end position="356"/>
    </location>
</feature>
<dbReference type="STRING" id="1094558.ME5_01806"/>